<reference evidence="2 3" key="1">
    <citation type="submission" date="2024-06" db="EMBL/GenBank/DDBJ databases">
        <authorList>
            <person name="Kaempfer P."/>
            <person name="Viver T."/>
        </authorList>
    </citation>
    <scope>NUCLEOTIDE SEQUENCE [LARGE SCALE GENOMIC DNA]</scope>
    <source>
        <strain evidence="2 3">ST-119</strain>
    </source>
</reference>
<evidence type="ECO:0000313" key="2">
    <source>
        <dbReference type="EMBL" id="MFL9844170.1"/>
    </source>
</evidence>
<dbReference type="EMBL" id="JBELPZ010000005">
    <property type="protein sequence ID" value="MFL9844170.1"/>
    <property type="molecule type" value="Genomic_DNA"/>
</dbReference>
<dbReference type="Proteomes" id="UP001629156">
    <property type="component" value="Unassembled WGS sequence"/>
</dbReference>
<protein>
    <submittedName>
        <fullName evidence="2">Uncharacterized protein</fullName>
    </submittedName>
</protein>
<comment type="caution">
    <text evidence="2">The sequence shown here is derived from an EMBL/GenBank/DDBJ whole genome shotgun (WGS) entry which is preliminary data.</text>
</comment>
<organism evidence="2 3">
    <name type="scientific">Flavobacterium rhizosphaerae</name>
    <dbReference type="NCBI Taxonomy" id="3163298"/>
    <lineage>
        <taxon>Bacteria</taxon>
        <taxon>Pseudomonadati</taxon>
        <taxon>Bacteroidota</taxon>
        <taxon>Flavobacteriia</taxon>
        <taxon>Flavobacteriales</taxon>
        <taxon>Flavobacteriaceae</taxon>
        <taxon>Flavobacterium</taxon>
    </lineage>
</organism>
<evidence type="ECO:0000256" key="1">
    <source>
        <dbReference type="SAM" id="MobiDB-lite"/>
    </source>
</evidence>
<dbReference type="RefSeq" id="WP_408084423.1">
    <property type="nucleotide sequence ID" value="NZ_JBELPZ010000005.1"/>
</dbReference>
<name>A0ABW8YYD0_9FLAO</name>
<gene>
    <name evidence="2" type="ORF">ABS766_07030</name>
</gene>
<proteinExistence type="predicted"/>
<keyword evidence="3" id="KW-1185">Reference proteome</keyword>
<feature type="region of interest" description="Disordered" evidence="1">
    <location>
        <begin position="195"/>
        <end position="224"/>
    </location>
</feature>
<sequence>MKYFKILLLICFGLTLWSCEDNEAQRIADVQKAEQVNDSILKAINAHWEFNIPPASQKVADKLMGWNQWQQFISEMEQRPNNSLSGYRQKAKNLVASAEELNKDIPPFFNKPSVRSRITVLNTRVKSLYTYITIAVIPQERVIKLIGEISHDTAELERQMDEMVRLSEIPKEQGEEEMLRALDTVRLANPDAISTQNQGAAKPKSTIKNKPASPGHGAGYIETY</sequence>
<evidence type="ECO:0000313" key="3">
    <source>
        <dbReference type="Proteomes" id="UP001629156"/>
    </source>
</evidence>
<accession>A0ABW8YYD0</accession>